<dbReference type="Proteomes" id="UP001152622">
    <property type="component" value="Chromosome 16"/>
</dbReference>
<feature type="region of interest" description="Disordered" evidence="1">
    <location>
        <begin position="157"/>
        <end position="219"/>
    </location>
</feature>
<evidence type="ECO:0000313" key="2">
    <source>
        <dbReference type="EMBL" id="KAJ8340148.1"/>
    </source>
</evidence>
<organism evidence="2 3">
    <name type="scientific">Synaphobranchus kaupii</name>
    <name type="common">Kaup's arrowtooth eel</name>
    <dbReference type="NCBI Taxonomy" id="118154"/>
    <lineage>
        <taxon>Eukaryota</taxon>
        <taxon>Metazoa</taxon>
        <taxon>Chordata</taxon>
        <taxon>Craniata</taxon>
        <taxon>Vertebrata</taxon>
        <taxon>Euteleostomi</taxon>
        <taxon>Actinopterygii</taxon>
        <taxon>Neopterygii</taxon>
        <taxon>Teleostei</taxon>
        <taxon>Anguilliformes</taxon>
        <taxon>Synaphobranchidae</taxon>
        <taxon>Synaphobranchus</taxon>
    </lineage>
</organism>
<accession>A0A9Q1EJW1</accession>
<dbReference type="EMBL" id="JAINUF010000016">
    <property type="protein sequence ID" value="KAJ8340148.1"/>
    <property type="molecule type" value="Genomic_DNA"/>
</dbReference>
<proteinExistence type="predicted"/>
<gene>
    <name evidence="2" type="ORF">SKAU_G00347810</name>
</gene>
<evidence type="ECO:0000256" key="1">
    <source>
        <dbReference type="SAM" id="MobiDB-lite"/>
    </source>
</evidence>
<protein>
    <submittedName>
        <fullName evidence="2">Uncharacterized protein</fullName>
    </submittedName>
</protein>
<dbReference type="AlphaFoldDB" id="A0A9Q1EJW1"/>
<sequence length="402" mass="43434">MVSSNFSHQEELESLTRRFAAIGCRAGPPRPHHRSVTESASAPKNRLGFTAESFQNKSEPRRKPGRETAVADGELLAPITLHLGRLQPWTASPDALAILRKHQREMAGAYPGPRLHFPPGDTAVGAFINHTRAHLRGVDVNHVLGDAVRPPGPCGLIAEGATATGTARPPPPPSAPRHASAANGADEKEKGPAVLGPRSDAAPSVCSEGPSLRSERIGASDGVTFRRPEHAPAFSLKPPNPVCRHPGASRGAPSHLGYVLSAPALLPFRDIALSPAFPLRRTERTALRRGLCTSPLRPLWGQTDCVGVCRHPRTCFRRSRVAFGFRVGDGEHRPSINVLQKAPEVSKSRAPAERVHGECEGEISQNAQVIADPFAFPSILYYRRKWDSASRCLRQSEGFDVR</sequence>
<reference evidence="2" key="1">
    <citation type="journal article" date="2023" name="Science">
        <title>Genome structures resolve the early diversification of teleost fishes.</title>
        <authorList>
            <person name="Parey E."/>
            <person name="Louis A."/>
            <person name="Montfort J."/>
            <person name="Bouchez O."/>
            <person name="Roques C."/>
            <person name="Iampietro C."/>
            <person name="Lluch J."/>
            <person name="Castinel A."/>
            <person name="Donnadieu C."/>
            <person name="Desvignes T."/>
            <person name="Floi Bucao C."/>
            <person name="Jouanno E."/>
            <person name="Wen M."/>
            <person name="Mejri S."/>
            <person name="Dirks R."/>
            <person name="Jansen H."/>
            <person name="Henkel C."/>
            <person name="Chen W.J."/>
            <person name="Zahm M."/>
            <person name="Cabau C."/>
            <person name="Klopp C."/>
            <person name="Thompson A.W."/>
            <person name="Robinson-Rechavi M."/>
            <person name="Braasch I."/>
            <person name="Lecointre G."/>
            <person name="Bobe J."/>
            <person name="Postlethwait J.H."/>
            <person name="Berthelot C."/>
            <person name="Roest Crollius H."/>
            <person name="Guiguen Y."/>
        </authorList>
    </citation>
    <scope>NUCLEOTIDE SEQUENCE</scope>
    <source>
        <strain evidence="2">WJC10195</strain>
    </source>
</reference>
<comment type="caution">
    <text evidence="2">The sequence shown here is derived from an EMBL/GenBank/DDBJ whole genome shotgun (WGS) entry which is preliminary data.</text>
</comment>
<keyword evidence="3" id="KW-1185">Reference proteome</keyword>
<evidence type="ECO:0000313" key="3">
    <source>
        <dbReference type="Proteomes" id="UP001152622"/>
    </source>
</evidence>
<feature type="region of interest" description="Disordered" evidence="1">
    <location>
        <begin position="24"/>
        <end position="68"/>
    </location>
</feature>
<name>A0A9Q1EJW1_SYNKA</name>